<reference evidence="5 6" key="1">
    <citation type="submission" date="2020-08" db="EMBL/GenBank/DDBJ databases">
        <authorList>
            <person name="Ren C."/>
            <person name="Gu Y."/>
            <person name="Xu Y."/>
        </authorList>
    </citation>
    <scope>NUCLEOTIDE SEQUENCE [LARGE SCALE GENOMIC DNA]</scope>
    <source>
        <strain evidence="5 6">LBM18003</strain>
    </source>
</reference>
<protein>
    <submittedName>
        <fullName evidence="5">Extracellular solute-binding protein</fullName>
    </submittedName>
</protein>
<dbReference type="KEGG" id="caml:H6X83_02460"/>
<dbReference type="RefSeq" id="WP_212507596.1">
    <property type="nucleotide sequence ID" value="NZ_CP060696.1"/>
</dbReference>
<organism evidence="5 6">
    <name type="scientific">Caproicibacterium amylolyticum</name>
    <dbReference type="NCBI Taxonomy" id="2766537"/>
    <lineage>
        <taxon>Bacteria</taxon>
        <taxon>Bacillati</taxon>
        <taxon>Bacillota</taxon>
        <taxon>Clostridia</taxon>
        <taxon>Eubacteriales</taxon>
        <taxon>Oscillospiraceae</taxon>
        <taxon>Caproicibacterium</taxon>
    </lineage>
</organism>
<keyword evidence="6" id="KW-1185">Reference proteome</keyword>
<sequence>MKKVLAAVLAGAMLTASMAGCSGTASSSSSSKAASDSKADSTAATSTASAEDEALTCTLNVWGPAEDQAKDKGNWLPTTCEQFKKLHPKWNITFKYSACSEGDAGKTVTQDPSAAGDVYFFANDQINTLISANALSELGGSTVDEIKSSCSKEIIDSVTVKDSVYGVPFTTNTWFMYYNKSKFSDTDVKSLDAMLKKGKVAFPISNSWYLPAFFIANGCTMYGDKGTDESAGIQFGGDKGTEVTKYLATLVANPNFKNDADGSGLAGLRDGSISAYFSGSWDAAAVKEALGSNFGAVSLPTVNIGGSEKQLKSFSGSKAIGVNPNTKNPQVAVALAKYLGGADAQRSHYKLRSIVPCNTEVLKDTDIQKDAMVTAQNETFEKTSIIQPFVASMKDFWTPTENFGKALISKEITKDNAASKVEALTKAYKNPVS</sequence>
<dbReference type="Gene3D" id="3.40.190.10">
    <property type="entry name" value="Periplasmic binding protein-like II"/>
    <property type="match status" value="2"/>
</dbReference>
<dbReference type="GO" id="GO:1901982">
    <property type="term" value="F:maltose binding"/>
    <property type="evidence" value="ECO:0007669"/>
    <property type="project" value="TreeGrafter"/>
</dbReference>
<gene>
    <name evidence="5" type="ORF">H6X83_02460</name>
</gene>
<feature type="signal peptide" evidence="4">
    <location>
        <begin position="1"/>
        <end position="19"/>
    </location>
</feature>
<name>A0A7G9WIM2_9FIRM</name>
<dbReference type="Proteomes" id="UP000516046">
    <property type="component" value="Chromosome"/>
</dbReference>
<dbReference type="GO" id="GO:0042956">
    <property type="term" value="P:maltodextrin transmembrane transport"/>
    <property type="evidence" value="ECO:0007669"/>
    <property type="project" value="TreeGrafter"/>
</dbReference>
<dbReference type="PROSITE" id="PS51257">
    <property type="entry name" value="PROKAR_LIPOPROTEIN"/>
    <property type="match status" value="1"/>
</dbReference>
<evidence type="ECO:0000313" key="6">
    <source>
        <dbReference type="Proteomes" id="UP000516046"/>
    </source>
</evidence>
<dbReference type="PANTHER" id="PTHR30061:SF50">
    <property type="entry name" value="MALTOSE_MALTODEXTRIN-BINDING PERIPLASMIC PROTEIN"/>
    <property type="match status" value="1"/>
</dbReference>
<dbReference type="EMBL" id="CP060696">
    <property type="protein sequence ID" value="QNO18534.1"/>
    <property type="molecule type" value="Genomic_DNA"/>
</dbReference>
<dbReference type="AlphaFoldDB" id="A0A7G9WIM2"/>
<dbReference type="GO" id="GO:0055052">
    <property type="term" value="C:ATP-binding cassette (ABC) transporter complex, substrate-binding subunit-containing"/>
    <property type="evidence" value="ECO:0007669"/>
    <property type="project" value="TreeGrafter"/>
</dbReference>
<dbReference type="SUPFAM" id="SSF53850">
    <property type="entry name" value="Periplasmic binding protein-like II"/>
    <property type="match status" value="1"/>
</dbReference>
<comment type="similarity">
    <text evidence="1">Belongs to the bacterial solute-binding protein 1 family.</text>
</comment>
<proteinExistence type="inferred from homology"/>
<evidence type="ECO:0000256" key="1">
    <source>
        <dbReference type="ARBA" id="ARBA00008520"/>
    </source>
</evidence>
<feature type="chain" id="PRO_5039211160" evidence="4">
    <location>
        <begin position="20"/>
        <end position="433"/>
    </location>
</feature>
<dbReference type="Pfam" id="PF13416">
    <property type="entry name" value="SBP_bac_8"/>
    <property type="match status" value="1"/>
</dbReference>
<dbReference type="GO" id="GO:0015768">
    <property type="term" value="P:maltose transport"/>
    <property type="evidence" value="ECO:0007669"/>
    <property type="project" value="TreeGrafter"/>
</dbReference>
<keyword evidence="3 4" id="KW-0732">Signal</keyword>
<dbReference type="InterPro" id="IPR006059">
    <property type="entry name" value="SBP"/>
</dbReference>
<dbReference type="CDD" id="cd13655">
    <property type="entry name" value="PBP2_oligosaccharide_1"/>
    <property type="match status" value="1"/>
</dbReference>
<evidence type="ECO:0000256" key="4">
    <source>
        <dbReference type="SAM" id="SignalP"/>
    </source>
</evidence>
<keyword evidence="2" id="KW-0813">Transport</keyword>
<dbReference type="PANTHER" id="PTHR30061">
    <property type="entry name" value="MALTOSE-BINDING PERIPLASMIC PROTEIN"/>
    <property type="match status" value="1"/>
</dbReference>
<accession>A0A7G9WIM2</accession>
<evidence type="ECO:0000256" key="3">
    <source>
        <dbReference type="ARBA" id="ARBA00022729"/>
    </source>
</evidence>
<evidence type="ECO:0000256" key="2">
    <source>
        <dbReference type="ARBA" id="ARBA00022448"/>
    </source>
</evidence>
<evidence type="ECO:0000313" key="5">
    <source>
        <dbReference type="EMBL" id="QNO18534.1"/>
    </source>
</evidence>